<evidence type="ECO:0000313" key="2">
    <source>
        <dbReference type="EMBL" id="KAJ3595047.1"/>
    </source>
</evidence>
<dbReference type="Proteomes" id="UP001148018">
    <property type="component" value="Unassembled WGS sequence"/>
</dbReference>
<name>A0A9Q0IC41_9TELE</name>
<organism evidence="2 3">
    <name type="scientific">Muraenolepis orangiensis</name>
    <name type="common">Patagonian moray cod</name>
    <dbReference type="NCBI Taxonomy" id="630683"/>
    <lineage>
        <taxon>Eukaryota</taxon>
        <taxon>Metazoa</taxon>
        <taxon>Chordata</taxon>
        <taxon>Craniata</taxon>
        <taxon>Vertebrata</taxon>
        <taxon>Euteleostomi</taxon>
        <taxon>Actinopterygii</taxon>
        <taxon>Neopterygii</taxon>
        <taxon>Teleostei</taxon>
        <taxon>Neoteleostei</taxon>
        <taxon>Acanthomorphata</taxon>
        <taxon>Zeiogadaria</taxon>
        <taxon>Gadariae</taxon>
        <taxon>Gadiformes</taxon>
        <taxon>Muraenolepidoidei</taxon>
        <taxon>Muraenolepididae</taxon>
        <taxon>Muraenolepis</taxon>
    </lineage>
</organism>
<sequence>MSSLVGTLMNLIGRDKEAEGSKSRVAMRQQGVDPGHQAGQERHQDRRSWIWNQFFVIEEYAGPEPVLIGRAGEGGLKGPVVTVARVGVESEVVVVPGTSLQ</sequence>
<evidence type="ECO:0000256" key="1">
    <source>
        <dbReference type="SAM" id="MobiDB-lite"/>
    </source>
</evidence>
<feature type="region of interest" description="Disordered" evidence="1">
    <location>
        <begin position="17"/>
        <end position="44"/>
    </location>
</feature>
<accession>A0A9Q0IC41</accession>
<protein>
    <submittedName>
        <fullName evidence="2">Uncharacterized protein</fullName>
    </submittedName>
</protein>
<dbReference type="OrthoDB" id="9643839at2759"/>
<proteinExistence type="predicted"/>
<comment type="caution">
    <text evidence="2">The sequence shown here is derived from an EMBL/GenBank/DDBJ whole genome shotgun (WGS) entry which is preliminary data.</text>
</comment>
<feature type="non-terminal residue" evidence="2">
    <location>
        <position position="1"/>
    </location>
</feature>
<dbReference type="EMBL" id="JANIIK010000111">
    <property type="protein sequence ID" value="KAJ3595047.1"/>
    <property type="molecule type" value="Genomic_DNA"/>
</dbReference>
<gene>
    <name evidence="2" type="ORF">NHX12_004352</name>
</gene>
<reference evidence="2" key="1">
    <citation type="submission" date="2022-07" db="EMBL/GenBank/DDBJ databases">
        <title>Chromosome-level genome of Muraenolepis orangiensis.</title>
        <authorList>
            <person name="Kim J."/>
        </authorList>
    </citation>
    <scope>NUCLEOTIDE SEQUENCE</scope>
    <source>
        <strain evidence="2">KU_S4_2022</strain>
        <tissue evidence="2">Muscle</tissue>
    </source>
</reference>
<evidence type="ECO:0000313" key="3">
    <source>
        <dbReference type="Proteomes" id="UP001148018"/>
    </source>
</evidence>
<keyword evidence="3" id="KW-1185">Reference proteome</keyword>
<dbReference type="AlphaFoldDB" id="A0A9Q0IC41"/>